<sequence length="236" mass="26869">MPYRIEYASTGRASCHGPQPCAGTKIEKGQLRLGVLTEIQGHTSMIWRHWGCTTDRVLAHVKNEVEDDPKELDGFEDLEPSDQESVTTAFKLGRLREEDITPCLREKEEHWREREREKAAEEDADKADEAKPPKRKAPSKKAAKDESDDDDDLKPPPEDLPAKRTRKTPVRYAPSPKKKRRVKAEEDADDAEDDAEDDGSDEEEDYGDSDDESSDVFDEEDAEDDDDDDDEFDDDE</sequence>
<dbReference type="Gene3D" id="3.30.1740.10">
    <property type="entry name" value="Zinc finger, PARP-type"/>
    <property type="match status" value="1"/>
</dbReference>
<dbReference type="Pfam" id="PF00645">
    <property type="entry name" value="zf-PARP"/>
    <property type="match status" value="1"/>
</dbReference>
<keyword evidence="8" id="KW-0456">Lyase</keyword>
<keyword evidence="2" id="KW-0479">Metal-binding</keyword>
<feature type="region of interest" description="Disordered" evidence="6">
    <location>
        <begin position="68"/>
        <end position="236"/>
    </location>
</feature>
<evidence type="ECO:0000256" key="3">
    <source>
        <dbReference type="ARBA" id="ARBA00022771"/>
    </source>
</evidence>
<evidence type="ECO:0000256" key="4">
    <source>
        <dbReference type="ARBA" id="ARBA00022833"/>
    </source>
</evidence>
<keyword evidence="5" id="KW-0539">Nucleus</keyword>
<comment type="subcellular location">
    <subcellularLocation>
        <location evidence="1">Nucleus</location>
    </subcellularLocation>
</comment>
<evidence type="ECO:0000256" key="5">
    <source>
        <dbReference type="ARBA" id="ARBA00023242"/>
    </source>
</evidence>
<dbReference type="SMART" id="SM01336">
    <property type="entry name" value="zf-PARP"/>
    <property type="match status" value="1"/>
</dbReference>
<dbReference type="Proteomes" id="UP000818624">
    <property type="component" value="Chromosome 3"/>
</dbReference>
<evidence type="ECO:0000313" key="9">
    <source>
        <dbReference type="Proteomes" id="UP000818624"/>
    </source>
</evidence>
<dbReference type="EMBL" id="CP046236">
    <property type="protein sequence ID" value="WFD48740.1"/>
    <property type="molecule type" value="Genomic_DNA"/>
</dbReference>
<dbReference type="InterPro" id="IPR001510">
    <property type="entry name" value="Znf_PARP"/>
</dbReference>
<evidence type="ECO:0000256" key="6">
    <source>
        <dbReference type="SAM" id="MobiDB-lite"/>
    </source>
</evidence>
<evidence type="ECO:0000256" key="1">
    <source>
        <dbReference type="ARBA" id="ARBA00004123"/>
    </source>
</evidence>
<keyword evidence="9" id="KW-1185">Reference proteome</keyword>
<feature type="domain" description="PARP-type" evidence="7">
    <location>
        <begin position="3"/>
        <end position="94"/>
    </location>
</feature>
<keyword evidence="3" id="KW-0863">Zinc-finger</keyword>
<organism evidence="8 9">
    <name type="scientific">Malassezia furfur</name>
    <name type="common">Pityriasis versicolor infection agent</name>
    <name type="synonym">Pityrosporum furfur</name>
    <dbReference type="NCBI Taxonomy" id="55194"/>
    <lineage>
        <taxon>Eukaryota</taxon>
        <taxon>Fungi</taxon>
        <taxon>Dikarya</taxon>
        <taxon>Basidiomycota</taxon>
        <taxon>Ustilaginomycotina</taxon>
        <taxon>Malasseziomycetes</taxon>
        <taxon>Malasseziales</taxon>
        <taxon>Malasseziaceae</taxon>
        <taxon>Malassezia</taxon>
    </lineage>
</organism>
<evidence type="ECO:0000256" key="2">
    <source>
        <dbReference type="ARBA" id="ARBA00022723"/>
    </source>
</evidence>
<dbReference type="InterPro" id="IPR036957">
    <property type="entry name" value="Znf_PARP_sf"/>
</dbReference>
<accession>A0ABY8EWC4</accession>
<dbReference type="PROSITE" id="PS50064">
    <property type="entry name" value="ZF_PARP_2"/>
    <property type="match status" value="1"/>
</dbReference>
<dbReference type="GO" id="GO:0047575">
    <property type="term" value="F:4-carboxymuconolactone decarboxylase activity"/>
    <property type="evidence" value="ECO:0007669"/>
    <property type="project" value="UniProtKB-EC"/>
</dbReference>
<protein>
    <submittedName>
        <fullName evidence="8">4-carboxymuconolactone decarboxylase</fullName>
        <ecNumber evidence="8">4.1.1.44</ecNumber>
    </submittedName>
</protein>
<name>A0ABY8EWC4_MALFU</name>
<evidence type="ECO:0000259" key="7">
    <source>
        <dbReference type="PROSITE" id="PS50064"/>
    </source>
</evidence>
<feature type="compositionally biased region" description="Acidic residues" evidence="6">
    <location>
        <begin position="68"/>
        <end position="82"/>
    </location>
</feature>
<dbReference type="SUPFAM" id="SSF57716">
    <property type="entry name" value="Glucocorticoid receptor-like (DNA-binding domain)"/>
    <property type="match status" value="1"/>
</dbReference>
<gene>
    <name evidence="8" type="ORF">GLX27_003410</name>
</gene>
<proteinExistence type="predicted"/>
<feature type="compositionally biased region" description="Acidic residues" evidence="6">
    <location>
        <begin position="186"/>
        <end position="236"/>
    </location>
</feature>
<feature type="compositionally biased region" description="Basic and acidic residues" evidence="6">
    <location>
        <begin position="153"/>
        <end position="162"/>
    </location>
</feature>
<evidence type="ECO:0000313" key="8">
    <source>
        <dbReference type="EMBL" id="WFD48740.1"/>
    </source>
</evidence>
<keyword evidence="4" id="KW-0862">Zinc</keyword>
<reference evidence="8 9" key="1">
    <citation type="journal article" date="2020" name="Elife">
        <title>Loss of centromere function drives karyotype evolution in closely related Malassezia species.</title>
        <authorList>
            <person name="Sankaranarayanan S.R."/>
            <person name="Ianiri G."/>
            <person name="Coelho M.A."/>
            <person name="Reza M.H."/>
            <person name="Thimmappa B.C."/>
            <person name="Ganguly P."/>
            <person name="Vadnala R.N."/>
            <person name="Sun S."/>
            <person name="Siddharthan R."/>
            <person name="Tellgren-Roth C."/>
            <person name="Dawson T.L."/>
            <person name="Heitman J."/>
            <person name="Sanyal K."/>
        </authorList>
    </citation>
    <scope>NUCLEOTIDE SEQUENCE [LARGE SCALE GENOMIC DNA]</scope>
    <source>
        <strain evidence="8">CBS14141</strain>
    </source>
</reference>
<feature type="compositionally biased region" description="Basic and acidic residues" evidence="6">
    <location>
        <begin position="94"/>
        <end position="132"/>
    </location>
</feature>
<dbReference type="EC" id="4.1.1.44" evidence="8"/>